<dbReference type="AlphaFoldDB" id="A0A210Q5F4"/>
<sequence>MSTAKFQKKVMTMLADIRLELHEQREGKEMAISDLQTIPFQARSIEELQRIDDTLKSPEDCLKMTMALAYVGESSINENARKILQKLMTNETMSAYSIKGKKGKLRFQNLKLFQVVLDAAVRTMQCTETTAETAMSVALKYAPDRRGGDGRKKADGELLLS</sequence>
<dbReference type="PANTHER" id="PTHR34153:SF2">
    <property type="entry name" value="SI:CH211-262H13.3-RELATED"/>
    <property type="match status" value="1"/>
</dbReference>
<evidence type="ECO:0000313" key="1">
    <source>
        <dbReference type="EMBL" id="OWF43974.1"/>
    </source>
</evidence>
<dbReference type="EMBL" id="NEDP02004949">
    <property type="protein sequence ID" value="OWF43974.1"/>
    <property type="molecule type" value="Genomic_DNA"/>
</dbReference>
<gene>
    <name evidence="1" type="ORF">KP79_PYT22469</name>
</gene>
<protein>
    <submittedName>
        <fullName evidence="1">Uncharacterized protein</fullName>
    </submittedName>
</protein>
<accession>A0A210Q5F4</accession>
<keyword evidence="2" id="KW-1185">Reference proteome</keyword>
<dbReference type="PANTHER" id="PTHR34153">
    <property type="entry name" value="SI:CH211-262H13.3-RELATED-RELATED"/>
    <property type="match status" value="1"/>
</dbReference>
<dbReference type="OrthoDB" id="5989442at2759"/>
<evidence type="ECO:0000313" key="2">
    <source>
        <dbReference type="Proteomes" id="UP000242188"/>
    </source>
</evidence>
<comment type="caution">
    <text evidence="1">The sequence shown here is derived from an EMBL/GenBank/DDBJ whole genome shotgun (WGS) entry which is preliminary data.</text>
</comment>
<organism evidence="1 2">
    <name type="scientific">Mizuhopecten yessoensis</name>
    <name type="common">Japanese scallop</name>
    <name type="synonym">Patinopecten yessoensis</name>
    <dbReference type="NCBI Taxonomy" id="6573"/>
    <lineage>
        <taxon>Eukaryota</taxon>
        <taxon>Metazoa</taxon>
        <taxon>Spiralia</taxon>
        <taxon>Lophotrochozoa</taxon>
        <taxon>Mollusca</taxon>
        <taxon>Bivalvia</taxon>
        <taxon>Autobranchia</taxon>
        <taxon>Pteriomorphia</taxon>
        <taxon>Pectinida</taxon>
        <taxon>Pectinoidea</taxon>
        <taxon>Pectinidae</taxon>
        <taxon>Mizuhopecten</taxon>
    </lineage>
</organism>
<dbReference type="Proteomes" id="UP000242188">
    <property type="component" value="Unassembled WGS sequence"/>
</dbReference>
<name>A0A210Q5F4_MIZYE</name>
<proteinExistence type="predicted"/>
<reference evidence="1 2" key="1">
    <citation type="journal article" date="2017" name="Nat. Ecol. Evol.">
        <title>Scallop genome provides insights into evolution of bilaterian karyotype and development.</title>
        <authorList>
            <person name="Wang S."/>
            <person name="Zhang J."/>
            <person name="Jiao W."/>
            <person name="Li J."/>
            <person name="Xun X."/>
            <person name="Sun Y."/>
            <person name="Guo X."/>
            <person name="Huan P."/>
            <person name="Dong B."/>
            <person name="Zhang L."/>
            <person name="Hu X."/>
            <person name="Sun X."/>
            <person name="Wang J."/>
            <person name="Zhao C."/>
            <person name="Wang Y."/>
            <person name="Wang D."/>
            <person name="Huang X."/>
            <person name="Wang R."/>
            <person name="Lv J."/>
            <person name="Li Y."/>
            <person name="Zhang Z."/>
            <person name="Liu B."/>
            <person name="Lu W."/>
            <person name="Hui Y."/>
            <person name="Liang J."/>
            <person name="Zhou Z."/>
            <person name="Hou R."/>
            <person name="Li X."/>
            <person name="Liu Y."/>
            <person name="Li H."/>
            <person name="Ning X."/>
            <person name="Lin Y."/>
            <person name="Zhao L."/>
            <person name="Xing Q."/>
            <person name="Dou J."/>
            <person name="Li Y."/>
            <person name="Mao J."/>
            <person name="Guo H."/>
            <person name="Dou H."/>
            <person name="Li T."/>
            <person name="Mu C."/>
            <person name="Jiang W."/>
            <person name="Fu Q."/>
            <person name="Fu X."/>
            <person name="Miao Y."/>
            <person name="Liu J."/>
            <person name="Yu Q."/>
            <person name="Li R."/>
            <person name="Liao H."/>
            <person name="Li X."/>
            <person name="Kong Y."/>
            <person name="Jiang Z."/>
            <person name="Chourrout D."/>
            <person name="Li R."/>
            <person name="Bao Z."/>
        </authorList>
    </citation>
    <scope>NUCLEOTIDE SEQUENCE [LARGE SCALE GENOMIC DNA]</scope>
    <source>
        <strain evidence="1 2">PY_sf001</strain>
    </source>
</reference>